<dbReference type="PANTHER" id="PTHR30097:SF4">
    <property type="entry name" value="SLR6042 PROTEIN"/>
    <property type="match status" value="1"/>
</dbReference>
<dbReference type="GO" id="GO:0022857">
    <property type="term" value="F:transmembrane transporter activity"/>
    <property type="evidence" value="ECO:0007669"/>
    <property type="project" value="InterPro"/>
</dbReference>
<dbReference type="GO" id="GO:0015679">
    <property type="term" value="P:plasma membrane copper ion transport"/>
    <property type="evidence" value="ECO:0007669"/>
    <property type="project" value="TreeGrafter"/>
</dbReference>
<organism evidence="4 5">
    <name type="scientific">Thermocrinis albus (strain DSM 14484 / JCM 11386 / HI 11/12)</name>
    <dbReference type="NCBI Taxonomy" id="638303"/>
    <lineage>
        <taxon>Bacteria</taxon>
        <taxon>Pseudomonadati</taxon>
        <taxon>Aquificota</taxon>
        <taxon>Aquificia</taxon>
        <taxon>Aquificales</taxon>
        <taxon>Aquificaceae</taxon>
        <taxon>Thermocrinis</taxon>
    </lineage>
</organism>
<keyword evidence="5" id="KW-1185">Reference proteome</keyword>
<dbReference type="HOGENOM" id="CLU_018816_1_0_0"/>
<dbReference type="eggNOG" id="COG0845">
    <property type="taxonomic scope" value="Bacteria"/>
</dbReference>
<proteinExistence type="inferred from homology"/>
<gene>
    <name evidence="4" type="ordered locus">Thal_1301</name>
</gene>
<dbReference type="PROSITE" id="PS51257">
    <property type="entry name" value="PROKAR_LIPOPROTEIN"/>
    <property type="match status" value="1"/>
</dbReference>
<dbReference type="KEGG" id="tal:Thal_1301"/>
<dbReference type="PANTHER" id="PTHR30097">
    <property type="entry name" value="CATION EFFLUX SYSTEM PROTEIN CUSB"/>
    <property type="match status" value="1"/>
</dbReference>
<dbReference type="STRING" id="638303.Thal_1301"/>
<dbReference type="GO" id="GO:0030313">
    <property type="term" value="C:cell envelope"/>
    <property type="evidence" value="ECO:0007669"/>
    <property type="project" value="TreeGrafter"/>
</dbReference>
<dbReference type="Gene3D" id="2.40.30.170">
    <property type="match status" value="1"/>
</dbReference>
<dbReference type="InterPro" id="IPR058647">
    <property type="entry name" value="BSH_CzcB-like"/>
</dbReference>
<dbReference type="Proteomes" id="UP000002043">
    <property type="component" value="Chromosome"/>
</dbReference>
<dbReference type="InterPro" id="IPR051909">
    <property type="entry name" value="MFP_Cation_Efflux"/>
</dbReference>
<protein>
    <submittedName>
        <fullName evidence="4">Efflux transporter, RND family, MFP subunit</fullName>
    </submittedName>
</protein>
<dbReference type="NCBIfam" id="TIGR01730">
    <property type="entry name" value="RND_mfp"/>
    <property type="match status" value="1"/>
</dbReference>
<evidence type="ECO:0000313" key="4">
    <source>
        <dbReference type="EMBL" id="ADC89932.1"/>
    </source>
</evidence>
<dbReference type="GO" id="GO:0060003">
    <property type="term" value="P:copper ion export"/>
    <property type="evidence" value="ECO:0007669"/>
    <property type="project" value="TreeGrafter"/>
</dbReference>
<evidence type="ECO:0000256" key="1">
    <source>
        <dbReference type="ARBA" id="ARBA00009477"/>
    </source>
</evidence>
<feature type="domain" description="CzcB-like barrel-sandwich hybrid" evidence="3">
    <location>
        <begin position="59"/>
        <end position="196"/>
    </location>
</feature>
<evidence type="ECO:0000256" key="2">
    <source>
        <dbReference type="ARBA" id="ARBA00022448"/>
    </source>
</evidence>
<sequence length="339" mass="37520">MKRGKLGLLSLFFLLMGCQKSKPVTESKGLTPRIQVVEEMRVPDTLDVVALVQPDKEGTVQISAKVQGILQDIKVKVGDQVRKGQILATLKSPDMADLYWQMAALRTQVEHAWRLYQVKKELYEAGAVPKLELMEAEQNYKVLKAQLSGLEKKLSYYGGGSGSSIITAPVDGVVYEIKAQPGEMVSPDRVILSVADPNRILLALQIPQDRDVSLQKGQRVKLILAGRSLEGVVQYVGNVVNPDTKSYSVYVKPLCSDCAFRINQLLSVKIQTGERSLLVIPSDALLYKDGKFYVLAWQKNQITPVQVRFVSSLSNNRVAVEGLPAGSEVIREAINWEKP</sequence>
<name>D3SMF2_THEAH</name>
<dbReference type="OrthoDB" id="10524at2"/>
<dbReference type="GO" id="GO:0016020">
    <property type="term" value="C:membrane"/>
    <property type="evidence" value="ECO:0007669"/>
    <property type="project" value="InterPro"/>
</dbReference>
<dbReference type="Gene3D" id="2.40.420.20">
    <property type="match status" value="1"/>
</dbReference>
<evidence type="ECO:0000313" key="5">
    <source>
        <dbReference type="Proteomes" id="UP000002043"/>
    </source>
</evidence>
<keyword evidence="2" id="KW-0813">Transport</keyword>
<evidence type="ECO:0000259" key="3">
    <source>
        <dbReference type="Pfam" id="PF25973"/>
    </source>
</evidence>
<dbReference type="EMBL" id="CP001931">
    <property type="protein sequence ID" value="ADC89932.1"/>
    <property type="molecule type" value="Genomic_DNA"/>
</dbReference>
<dbReference type="Pfam" id="PF25973">
    <property type="entry name" value="BSH_CzcB"/>
    <property type="match status" value="1"/>
</dbReference>
<comment type="similarity">
    <text evidence="1">Belongs to the membrane fusion protein (MFP) (TC 8.A.1) family.</text>
</comment>
<dbReference type="AlphaFoldDB" id="D3SMF2"/>
<reference evidence="5" key="1">
    <citation type="journal article" date="2010" name="Stand. Genomic Sci.">
        <title>Complete genome sequence of Thermocrinis albus type strain (HI 11/12T).</title>
        <authorList>
            <person name="Wirth R."/>
            <person name="Sikorski J."/>
            <person name="Brambilla E."/>
            <person name="Misra M."/>
            <person name="Lapidus A."/>
            <person name="Copeland A."/>
            <person name="Nolan M."/>
            <person name="Lucas S."/>
            <person name="Chen F."/>
            <person name="Tice H."/>
            <person name="Cheng J.F."/>
            <person name="Han C."/>
            <person name="Detter J.C."/>
            <person name="Tapia R."/>
            <person name="Bruce D."/>
            <person name="Goodwin L."/>
            <person name="Pitluck S."/>
            <person name="Pati A."/>
            <person name="Anderson I."/>
            <person name="Ivanova N."/>
            <person name="Mavromatis K."/>
            <person name="Mikhailova N."/>
            <person name="Chen A."/>
            <person name="Palaniappan K."/>
            <person name="Bilek Y."/>
            <person name="Hader T."/>
            <person name="Land M."/>
            <person name="Hauser L."/>
            <person name="Chang Y.J."/>
            <person name="Jeffries C.D."/>
            <person name="Tindall B.J."/>
            <person name="Rohde M."/>
            <person name="Goker M."/>
            <person name="Bristow J."/>
            <person name="Eisen J.A."/>
            <person name="Markowitz V."/>
            <person name="Hugenholtz P."/>
            <person name="Kyrpides N.C."/>
            <person name="Klenk H.P."/>
        </authorList>
    </citation>
    <scope>NUCLEOTIDE SEQUENCE [LARGE SCALE GENOMIC DNA]</scope>
    <source>
        <strain evidence="5">DSM 14484 / JCM 11386 / HI 11/12</strain>
    </source>
</reference>
<accession>D3SMF2</accession>
<dbReference type="Gene3D" id="1.10.287.470">
    <property type="entry name" value="Helix hairpin bin"/>
    <property type="match status" value="1"/>
</dbReference>
<dbReference type="InterPro" id="IPR006143">
    <property type="entry name" value="RND_pump_MFP"/>
</dbReference>
<dbReference type="Gene3D" id="2.40.50.100">
    <property type="match status" value="1"/>
</dbReference>
<dbReference type="SUPFAM" id="SSF111369">
    <property type="entry name" value="HlyD-like secretion proteins"/>
    <property type="match status" value="1"/>
</dbReference>
<dbReference type="RefSeq" id="WP_012992338.1">
    <property type="nucleotide sequence ID" value="NC_013894.1"/>
</dbReference>